<reference evidence="1" key="1">
    <citation type="submission" date="2021-11" db="EMBL/GenBank/DDBJ databases">
        <title>Fusarium solani-melongenae Genome sequencing and assembly.</title>
        <authorList>
            <person name="Xie S."/>
            <person name="Huang L."/>
            <person name="Zhang X."/>
        </authorList>
    </citation>
    <scope>NUCLEOTIDE SEQUENCE</scope>
    <source>
        <strain evidence="1">CRI 24-3</strain>
    </source>
</reference>
<protein>
    <submittedName>
        <fullName evidence="1">Uncharacterized protein</fullName>
    </submittedName>
</protein>
<organism evidence="1 2">
    <name type="scientific">Fusarium solani subsp. cucurbitae</name>
    <name type="common">Neocosmosporum cucurbitae</name>
    <dbReference type="NCBI Taxonomy" id="2747967"/>
    <lineage>
        <taxon>Eukaryota</taxon>
        <taxon>Fungi</taxon>
        <taxon>Dikarya</taxon>
        <taxon>Ascomycota</taxon>
        <taxon>Pezizomycotina</taxon>
        <taxon>Sordariomycetes</taxon>
        <taxon>Hypocreomycetidae</taxon>
        <taxon>Hypocreales</taxon>
        <taxon>Nectriaceae</taxon>
        <taxon>Fusarium</taxon>
        <taxon>Fusarium solani species complex</taxon>
    </lineage>
</organism>
<dbReference type="Proteomes" id="UP000830768">
    <property type="component" value="Chromosome 9"/>
</dbReference>
<accession>A0ACD3ZG04</accession>
<proteinExistence type="predicted"/>
<sequence length="303" mass="34573">MATTSQHTAEERKERKRLQNRINQRARRQRLRDQNGTHNQRGPYQVNRWRLYESPALPEPTPKAPDPSLRDHAAKTISDHGDDQPLSSQAPVIYQAPNQVSLKSSKCCPRISMPVDHLLLPLIGYNVSRGILSNKDLLKLVGSFISPMGDALRSQKTTECEISVFRQTRQSMPTCLQPTQLQMNLPHPTWIDALPFPKFRDNLLRRQNSFHHGQFLSDLVGYLTYAPIIVSEGVPVVDETDDIGNGLILWGEPFSQENWEFSPEFLIKWAWAVVGCEELVQSSNRWRTVRGEDPIDVSLVSHH</sequence>
<evidence type="ECO:0000313" key="1">
    <source>
        <dbReference type="EMBL" id="UPL00052.1"/>
    </source>
</evidence>
<keyword evidence="2" id="KW-1185">Reference proteome</keyword>
<dbReference type="EMBL" id="CP090037">
    <property type="protein sequence ID" value="UPL00052.1"/>
    <property type="molecule type" value="Genomic_DNA"/>
</dbReference>
<name>A0ACD3ZG04_FUSSC</name>
<gene>
    <name evidence="1" type="ORF">LCI18_010986</name>
</gene>
<evidence type="ECO:0000313" key="2">
    <source>
        <dbReference type="Proteomes" id="UP000830768"/>
    </source>
</evidence>